<dbReference type="InterPro" id="IPR013786">
    <property type="entry name" value="AcylCoA_DH/ox_N"/>
</dbReference>
<dbReference type="EMBL" id="CWKH01000001">
    <property type="protein sequence ID" value="CRZ15376.1"/>
    <property type="molecule type" value="Genomic_DNA"/>
</dbReference>
<dbReference type="PANTHER" id="PTHR43884:SF40">
    <property type="entry name" value="ACYL-COA DEHYDROGENASE"/>
    <property type="match status" value="1"/>
</dbReference>
<protein>
    <submittedName>
        <fullName evidence="11">Acyl-CoA dehydrogenase</fullName>
    </submittedName>
</protein>
<comment type="cofactor">
    <cofactor evidence="1 7">
        <name>FAD</name>
        <dbReference type="ChEBI" id="CHEBI:57692"/>
    </cofactor>
</comment>
<evidence type="ECO:0000256" key="5">
    <source>
        <dbReference type="ARBA" id="ARBA00023002"/>
    </source>
</evidence>
<dbReference type="SUPFAM" id="SSF47203">
    <property type="entry name" value="Acyl-CoA dehydrogenase C-terminal domain-like"/>
    <property type="match status" value="1"/>
</dbReference>
<evidence type="ECO:0000256" key="7">
    <source>
        <dbReference type="RuleBase" id="RU362125"/>
    </source>
</evidence>
<dbReference type="InterPro" id="IPR037069">
    <property type="entry name" value="AcylCoA_DH/ox_N_sf"/>
</dbReference>
<dbReference type="InterPro" id="IPR006089">
    <property type="entry name" value="Acyl-CoA_DH_CS"/>
</dbReference>
<evidence type="ECO:0000256" key="3">
    <source>
        <dbReference type="ARBA" id="ARBA00022630"/>
    </source>
</evidence>
<proteinExistence type="inferred from homology"/>
<feature type="domain" description="Acyl-CoA dehydrogenase/oxidase C-terminal" evidence="8">
    <location>
        <begin position="239"/>
        <end position="383"/>
    </location>
</feature>
<dbReference type="PROSITE" id="PS00073">
    <property type="entry name" value="ACYL_COA_DH_2"/>
    <property type="match status" value="1"/>
</dbReference>
<dbReference type="InterPro" id="IPR009075">
    <property type="entry name" value="AcylCo_DH/oxidase_C"/>
</dbReference>
<dbReference type="InterPro" id="IPR046373">
    <property type="entry name" value="Acyl-CoA_Oxase/DH_mid-dom_sf"/>
</dbReference>
<evidence type="ECO:0000259" key="8">
    <source>
        <dbReference type="Pfam" id="PF00441"/>
    </source>
</evidence>
<dbReference type="Pfam" id="PF02771">
    <property type="entry name" value="Acyl-CoA_dh_N"/>
    <property type="match status" value="1"/>
</dbReference>
<feature type="domain" description="Acyl-CoA oxidase/dehydrogenase middle" evidence="9">
    <location>
        <begin position="128"/>
        <end position="224"/>
    </location>
</feature>
<dbReference type="Gene3D" id="1.20.140.10">
    <property type="entry name" value="Butyryl-CoA Dehydrogenase, subunit A, domain 3"/>
    <property type="match status" value="1"/>
</dbReference>
<dbReference type="Gene3D" id="2.40.110.10">
    <property type="entry name" value="Butyryl-CoA Dehydrogenase, subunit A, domain 2"/>
    <property type="match status" value="1"/>
</dbReference>
<keyword evidence="5 7" id="KW-0560">Oxidoreductase</keyword>
<comment type="catalytic activity">
    <reaction evidence="6">
        <text>a 2,3-saturated acyl-CoA + A = a 2,3-dehydroacyl-CoA + AH2</text>
        <dbReference type="Rhea" id="RHEA:48608"/>
        <dbReference type="ChEBI" id="CHEBI:13193"/>
        <dbReference type="ChEBI" id="CHEBI:17499"/>
        <dbReference type="ChEBI" id="CHEBI:60015"/>
        <dbReference type="ChEBI" id="CHEBI:65111"/>
    </reaction>
</comment>
<dbReference type="GO" id="GO:0050660">
    <property type="term" value="F:flavin adenine dinucleotide binding"/>
    <property type="evidence" value="ECO:0007669"/>
    <property type="project" value="InterPro"/>
</dbReference>
<accession>A0A0H5RNN9</accession>
<dbReference type="Proteomes" id="UP000199147">
    <property type="component" value="Unassembled WGS sequence"/>
</dbReference>
<evidence type="ECO:0000259" key="10">
    <source>
        <dbReference type="Pfam" id="PF02771"/>
    </source>
</evidence>
<evidence type="ECO:0000256" key="1">
    <source>
        <dbReference type="ARBA" id="ARBA00001974"/>
    </source>
</evidence>
<keyword evidence="3 7" id="KW-0285">Flavoprotein</keyword>
<dbReference type="FunFam" id="2.40.110.10:FF:000002">
    <property type="entry name" value="Acyl-CoA dehydrogenase fadE12"/>
    <property type="match status" value="1"/>
</dbReference>
<feature type="domain" description="Acyl-CoA dehydrogenase/oxidase N-terminal" evidence="10">
    <location>
        <begin position="13"/>
        <end position="123"/>
    </location>
</feature>
<evidence type="ECO:0000313" key="11">
    <source>
        <dbReference type="EMBL" id="CRZ15376.1"/>
    </source>
</evidence>
<dbReference type="Gene3D" id="1.10.540.10">
    <property type="entry name" value="Acyl-CoA dehydrogenase/oxidase, N-terminal domain"/>
    <property type="match status" value="1"/>
</dbReference>
<evidence type="ECO:0000256" key="6">
    <source>
        <dbReference type="ARBA" id="ARBA00052546"/>
    </source>
</evidence>
<dbReference type="InterPro" id="IPR006091">
    <property type="entry name" value="Acyl-CoA_Oxase/DH_mid-dom"/>
</dbReference>
<evidence type="ECO:0000256" key="2">
    <source>
        <dbReference type="ARBA" id="ARBA00009347"/>
    </source>
</evidence>
<organism evidence="11 12">
    <name type="scientific">Mycolicibacterium neworleansense</name>
    <dbReference type="NCBI Taxonomy" id="146018"/>
    <lineage>
        <taxon>Bacteria</taxon>
        <taxon>Bacillati</taxon>
        <taxon>Actinomycetota</taxon>
        <taxon>Actinomycetes</taxon>
        <taxon>Mycobacteriales</taxon>
        <taxon>Mycobacteriaceae</taxon>
        <taxon>Mycolicibacterium</taxon>
    </lineage>
</organism>
<dbReference type="InterPro" id="IPR036250">
    <property type="entry name" value="AcylCo_DH-like_C"/>
</dbReference>
<evidence type="ECO:0000313" key="12">
    <source>
        <dbReference type="Proteomes" id="UP000199147"/>
    </source>
</evidence>
<keyword evidence="4 7" id="KW-0274">FAD</keyword>
<dbReference type="PANTHER" id="PTHR43884">
    <property type="entry name" value="ACYL-COA DEHYDROGENASE"/>
    <property type="match status" value="1"/>
</dbReference>
<evidence type="ECO:0000259" key="9">
    <source>
        <dbReference type="Pfam" id="PF02770"/>
    </source>
</evidence>
<comment type="similarity">
    <text evidence="2 7">Belongs to the acyl-CoA dehydrogenase family.</text>
</comment>
<dbReference type="FunFam" id="1.20.140.10:FF:000001">
    <property type="entry name" value="Acyl-CoA dehydrogenase"/>
    <property type="match status" value="1"/>
</dbReference>
<dbReference type="InterPro" id="IPR009100">
    <property type="entry name" value="AcylCoA_DH/oxidase_NM_dom_sf"/>
</dbReference>
<reference evidence="12" key="1">
    <citation type="submission" date="2015-07" db="EMBL/GenBank/DDBJ databases">
        <authorList>
            <person name="Urmite Genomes"/>
        </authorList>
    </citation>
    <scope>NUCLEOTIDE SEQUENCE [LARGE SCALE GENOMIC DNA]</scope>
    <source>
        <strain evidence="12">type strain: ATCC 49404</strain>
    </source>
</reference>
<keyword evidence="12" id="KW-1185">Reference proteome</keyword>
<dbReference type="AlphaFoldDB" id="A0A0H5RNN9"/>
<evidence type="ECO:0000256" key="4">
    <source>
        <dbReference type="ARBA" id="ARBA00022827"/>
    </source>
</evidence>
<dbReference type="STRING" id="146018.BN2156_02236"/>
<name>A0A0H5RNN9_9MYCO</name>
<dbReference type="SUPFAM" id="SSF56645">
    <property type="entry name" value="Acyl-CoA dehydrogenase NM domain-like"/>
    <property type="match status" value="1"/>
</dbReference>
<dbReference type="Pfam" id="PF00441">
    <property type="entry name" value="Acyl-CoA_dh_1"/>
    <property type="match status" value="1"/>
</dbReference>
<dbReference type="Pfam" id="PF02770">
    <property type="entry name" value="Acyl-CoA_dh_M"/>
    <property type="match status" value="1"/>
</dbReference>
<dbReference type="GO" id="GO:0003995">
    <property type="term" value="F:acyl-CoA dehydrogenase activity"/>
    <property type="evidence" value="ECO:0007669"/>
    <property type="project" value="InterPro"/>
</dbReference>
<gene>
    <name evidence="11" type="ORF">BN2156_02236</name>
</gene>
<sequence>MTTTAATAEVSDEDFSEILAQTRSFIRSAVVPRENEILATDKVPDDLREQAKNMGLFGYAIPQQWGGLGLNLAQDVELAMEFGYTSLALRSMFGTNNGIAGQVLVGFGTDEQKARWLEGIASGAVVASFALTEPGAGSNPAGLRTKAVRDGSDWVISGQKRFITNAPTANLFVVFARTRPADADGPGIAVFLVPADAAGVEVGAKDAKMGQEGAWTADVNFTDVRVTNSALVGGSEDVGYRAAMTSLARGRVHIAALAVGSAQRALDESVAYAAAATQGGQPIGSFQLVQAMLADQQTGVMAGRALVRDAAAKWVSGEDRRIAPSAAKLFCTEMAGNVADLAVQIHGGTGYMREVPVERIYREVRLLRLYEGTSEIQRLIIGGGLVKAAQRQH</sequence>